<protein>
    <recommendedName>
        <fullName evidence="5">Secreted protein</fullName>
    </recommendedName>
</protein>
<evidence type="ECO:0000313" key="3">
    <source>
        <dbReference type="EMBL" id="KDR66690.1"/>
    </source>
</evidence>
<name>A0A067S761_GALM3</name>
<evidence type="ECO:0008006" key="5">
    <source>
        <dbReference type="Google" id="ProtNLM"/>
    </source>
</evidence>
<reference evidence="4" key="1">
    <citation type="journal article" date="2014" name="Proc. Natl. Acad. Sci. U.S.A.">
        <title>Extensive sampling of basidiomycete genomes demonstrates inadequacy of the white-rot/brown-rot paradigm for wood decay fungi.</title>
        <authorList>
            <person name="Riley R."/>
            <person name="Salamov A.A."/>
            <person name="Brown D.W."/>
            <person name="Nagy L.G."/>
            <person name="Floudas D."/>
            <person name="Held B.W."/>
            <person name="Levasseur A."/>
            <person name="Lombard V."/>
            <person name="Morin E."/>
            <person name="Otillar R."/>
            <person name="Lindquist E.A."/>
            <person name="Sun H."/>
            <person name="LaButti K.M."/>
            <person name="Schmutz J."/>
            <person name="Jabbour D."/>
            <person name="Luo H."/>
            <person name="Baker S.E."/>
            <person name="Pisabarro A.G."/>
            <person name="Walton J.D."/>
            <person name="Blanchette R.A."/>
            <person name="Henrissat B."/>
            <person name="Martin F."/>
            <person name="Cullen D."/>
            <person name="Hibbett D.S."/>
            <person name="Grigoriev I.V."/>
        </authorList>
    </citation>
    <scope>NUCLEOTIDE SEQUENCE [LARGE SCALE GENOMIC DNA]</scope>
    <source>
        <strain evidence="4">CBS 339.88</strain>
    </source>
</reference>
<evidence type="ECO:0000313" key="4">
    <source>
        <dbReference type="Proteomes" id="UP000027222"/>
    </source>
</evidence>
<gene>
    <name evidence="3" type="ORF">GALMADRAFT_1142207</name>
</gene>
<keyword evidence="4" id="KW-1185">Reference proteome</keyword>
<feature type="chain" id="PRO_5001648302" description="Secreted protein" evidence="2">
    <location>
        <begin position="21"/>
        <end position="166"/>
    </location>
</feature>
<dbReference type="HOGENOM" id="CLU_1602846_0_0_1"/>
<evidence type="ECO:0000256" key="1">
    <source>
        <dbReference type="SAM" id="MobiDB-lite"/>
    </source>
</evidence>
<dbReference type="AlphaFoldDB" id="A0A067S761"/>
<dbReference type="EMBL" id="KL142421">
    <property type="protein sequence ID" value="KDR66690.1"/>
    <property type="molecule type" value="Genomic_DNA"/>
</dbReference>
<dbReference type="Proteomes" id="UP000027222">
    <property type="component" value="Unassembled WGS sequence"/>
</dbReference>
<evidence type="ECO:0000256" key="2">
    <source>
        <dbReference type="SAM" id="SignalP"/>
    </source>
</evidence>
<feature type="signal peptide" evidence="2">
    <location>
        <begin position="1"/>
        <end position="20"/>
    </location>
</feature>
<accession>A0A067S761</accession>
<feature type="region of interest" description="Disordered" evidence="1">
    <location>
        <begin position="74"/>
        <end position="93"/>
    </location>
</feature>
<keyword evidence="2" id="KW-0732">Signal</keyword>
<sequence>MRRCICSLVSLHLSLVVSLAGQSTYLTAYFLFTSFPGLDSMNCKLQTLTPRFDLKIKFQWIRSLLSYIFSSLSSPTAPSSLRHHRRPRPRSSTSTYIDLHAKTSPSDFEEARLGRGAYSSADRRCCSCGIFPYCAPLPVPNKLRCNVLTYSRNEFFDILLMCGVGK</sequence>
<proteinExistence type="predicted"/>
<organism evidence="3 4">
    <name type="scientific">Galerina marginata (strain CBS 339.88)</name>
    <dbReference type="NCBI Taxonomy" id="685588"/>
    <lineage>
        <taxon>Eukaryota</taxon>
        <taxon>Fungi</taxon>
        <taxon>Dikarya</taxon>
        <taxon>Basidiomycota</taxon>
        <taxon>Agaricomycotina</taxon>
        <taxon>Agaricomycetes</taxon>
        <taxon>Agaricomycetidae</taxon>
        <taxon>Agaricales</taxon>
        <taxon>Agaricineae</taxon>
        <taxon>Strophariaceae</taxon>
        <taxon>Galerina</taxon>
    </lineage>
</organism>